<dbReference type="Pfam" id="PF02470">
    <property type="entry name" value="MlaD"/>
    <property type="match status" value="1"/>
</dbReference>
<reference evidence="4" key="1">
    <citation type="journal article" date="2019" name="Int. J. Syst. Evol. Microbiol.">
        <title>The Global Catalogue of Microorganisms (GCM) 10K type strain sequencing project: providing services to taxonomists for standard genome sequencing and annotation.</title>
        <authorList>
            <consortium name="The Broad Institute Genomics Platform"/>
            <consortium name="The Broad Institute Genome Sequencing Center for Infectious Disease"/>
            <person name="Wu L."/>
            <person name="Ma J."/>
        </authorList>
    </citation>
    <scope>NUCLEOTIDE SEQUENCE [LARGE SCALE GENOMIC DNA]</scope>
    <source>
        <strain evidence="4">JCM 18298</strain>
    </source>
</reference>
<dbReference type="PANTHER" id="PTHR33371:SF18">
    <property type="entry name" value="MCE-FAMILY PROTEIN MCE3C"/>
    <property type="match status" value="1"/>
</dbReference>
<evidence type="ECO:0000259" key="2">
    <source>
        <dbReference type="Pfam" id="PF11887"/>
    </source>
</evidence>
<dbReference type="PANTHER" id="PTHR33371">
    <property type="entry name" value="INTERMEMBRANE PHOSPHOLIPID TRANSPORT SYSTEM BINDING PROTEIN MLAD-RELATED"/>
    <property type="match status" value="1"/>
</dbReference>
<dbReference type="InterPro" id="IPR005693">
    <property type="entry name" value="Mce"/>
</dbReference>
<dbReference type="InterPro" id="IPR003399">
    <property type="entry name" value="Mce/MlaD"/>
</dbReference>
<protein>
    <recommendedName>
        <fullName evidence="5">Mammalian cell entry protein</fullName>
    </recommendedName>
</protein>
<evidence type="ECO:0008006" key="5">
    <source>
        <dbReference type="Google" id="ProtNLM"/>
    </source>
</evidence>
<name>A0ABP9KEU8_9NOCA</name>
<evidence type="ECO:0000313" key="4">
    <source>
        <dbReference type="Proteomes" id="UP001500603"/>
    </source>
</evidence>
<dbReference type="EMBL" id="BAABJM010000002">
    <property type="protein sequence ID" value="GAA5056049.1"/>
    <property type="molecule type" value="Genomic_DNA"/>
</dbReference>
<comment type="caution">
    <text evidence="3">The sequence shown here is derived from an EMBL/GenBank/DDBJ whole genome shotgun (WGS) entry which is preliminary data.</text>
</comment>
<proteinExistence type="predicted"/>
<dbReference type="InterPro" id="IPR024516">
    <property type="entry name" value="Mce_C"/>
</dbReference>
<gene>
    <name evidence="3" type="ORF">GCM10023318_32940</name>
</gene>
<dbReference type="Pfam" id="PF11887">
    <property type="entry name" value="Mce4_CUP1"/>
    <property type="match status" value="1"/>
</dbReference>
<evidence type="ECO:0000259" key="1">
    <source>
        <dbReference type="Pfam" id="PF02470"/>
    </source>
</evidence>
<sequence length="337" mass="36167">MMRDRKERNTFRAGVLGTVLIGLLLVVTTHLDTLPLLNNDGTYRALFTDTGGLEVGDAVEVAGVDCGRVRGIALAGEWVAVRFSVEESITLGTDSTAQIATATVLGAKQLRLHPAGERALRPGDTIDVEHTTSPYNLTDALGDLTDTTGAIDTEQLTRSMRVLSETLQDTPDDVRAAVDGMGRLSATVAERDQSLRDLLDHARRVTDVLAQRSGQLDTLVRDANTVLGELQARRDAVSTLFANVSALATQLGGLVRDNEQRLAPTLAQVDGVLDILRRNSDNIAEAIGRLGPYMTELGEAVASGPFFSSYIQNLIPGQIIEPYIRAALGEPVVQEGR</sequence>
<dbReference type="InterPro" id="IPR052336">
    <property type="entry name" value="MlaD_Phospholipid_Transporter"/>
</dbReference>
<dbReference type="PRINTS" id="PR01782">
    <property type="entry name" value="MCEVIRFACTOR"/>
</dbReference>
<dbReference type="NCBIfam" id="TIGR00996">
    <property type="entry name" value="Mtu_fam_mce"/>
    <property type="match status" value="1"/>
</dbReference>
<feature type="domain" description="Mce/MlaD" evidence="1">
    <location>
        <begin position="42"/>
        <end position="114"/>
    </location>
</feature>
<evidence type="ECO:0000313" key="3">
    <source>
        <dbReference type="EMBL" id="GAA5056049.1"/>
    </source>
</evidence>
<dbReference type="Proteomes" id="UP001500603">
    <property type="component" value="Unassembled WGS sequence"/>
</dbReference>
<organism evidence="3 4">
    <name type="scientific">Nocardia callitridis</name>
    <dbReference type="NCBI Taxonomy" id="648753"/>
    <lineage>
        <taxon>Bacteria</taxon>
        <taxon>Bacillati</taxon>
        <taxon>Actinomycetota</taxon>
        <taxon>Actinomycetes</taxon>
        <taxon>Mycobacteriales</taxon>
        <taxon>Nocardiaceae</taxon>
        <taxon>Nocardia</taxon>
    </lineage>
</organism>
<feature type="domain" description="Mammalian cell entry C-terminal" evidence="2">
    <location>
        <begin position="118"/>
        <end position="290"/>
    </location>
</feature>
<keyword evidence="4" id="KW-1185">Reference proteome</keyword>
<accession>A0ABP9KEU8</accession>
<dbReference type="RefSeq" id="WP_345496247.1">
    <property type="nucleotide sequence ID" value="NZ_BAABJM010000002.1"/>
</dbReference>